<dbReference type="AlphaFoldDB" id="A0A6N4DL93"/>
<feature type="transmembrane region" description="Helical" evidence="1">
    <location>
        <begin position="92"/>
        <end position="111"/>
    </location>
</feature>
<sequence length="171" mass="19138">MYHLRMLLLFSGYALVLQLMQLLVTGRLFLPASKTYGAFLVQRLPAGLVWDIVLYIAVILVLHVGIAFNAWFCARQYSRASLVGDESNARALGYFVFILIWLLLLLWNTAISPRSVFSLGYLADHVSYLAGLIWLVVLMLGVFELAAFVIWIRFRAPRAGLGMALLLVGGM</sequence>
<gene>
    <name evidence="2" type="ORF">C3L24_08850</name>
</gene>
<proteinExistence type="predicted"/>
<evidence type="ECO:0000256" key="1">
    <source>
        <dbReference type="SAM" id="Phobius"/>
    </source>
</evidence>
<feature type="transmembrane region" description="Helical" evidence="1">
    <location>
        <begin position="131"/>
        <end position="154"/>
    </location>
</feature>
<reference evidence="2 3" key="1">
    <citation type="submission" date="2018-01" db="EMBL/GenBank/DDBJ databases">
        <title>Novel co-symbiosis in the lucinid bivalve Phacoides pectinatus.</title>
        <authorList>
            <person name="Lim S.J."/>
            <person name="Davis B.G."/>
            <person name="Gill D.E."/>
            <person name="Engel A.S."/>
            <person name="Anderson L.C."/>
            <person name="Campbell B.J."/>
        </authorList>
    </citation>
    <scope>NUCLEOTIDE SEQUENCE [LARGE SCALE GENOMIC DNA]</scope>
    <source>
        <strain evidence="2">N3_P5</strain>
    </source>
</reference>
<evidence type="ECO:0000313" key="3">
    <source>
        <dbReference type="Proteomes" id="UP000250928"/>
    </source>
</evidence>
<keyword evidence="1" id="KW-1133">Transmembrane helix</keyword>
<comment type="caution">
    <text evidence="2">The sequence shown here is derived from an EMBL/GenBank/DDBJ whole genome shotgun (WGS) entry which is preliminary data.</text>
</comment>
<evidence type="ECO:0000313" key="2">
    <source>
        <dbReference type="EMBL" id="PUE00800.1"/>
    </source>
</evidence>
<organism evidence="2 3">
    <name type="scientific">Candidatus Sedimenticola endophacoides</name>
    <dbReference type="NCBI Taxonomy" id="2548426"/>
    <lineage>
        <taxon>Bacteria</taxon>
        <taxon>Pseudomonadati</taxon>
        <taxon>Pseudomonadota</taxon>
        <taxon>Gammaproteobacteria</taxon>
        <taxon>Chromatiales</taxon>
        <taxon>Sedimenticolaceae</taxon>
        <taxon>Sedimenticola</taxon>
    </lineage>
</organism>
<accession>A0A6N4DL93</accession>
<keyword evidence="1" id="KW-0472">Membrane</keyword>
<feature type="transmembrane region" description="Helical" evidence="1">
    <location>
        <begin position="53"/>
        <end position="72"/>
    </location>
</feature>
<keyword evidence="1" id="KW-0812">Transmembrane</keyword>
<name>A0A6N4DL93_9GAMM</name>
<dbReference type="EMBL" id="PQCO01000214">
    <property type="protein sequence ID" value="PUE00800.1"/>
    <property type="molecule type" value="Genomic_DNA"/>
</dbReference>
<protein>
    <submittedName>
        <fullName evidence="2">Uncharacterized protein</fullName>
    </submittedName>
</protein>
<dbReference type="Proteomes" id="UP000250928">
    <property type="component" value="Unassembled WGS sequence"/>
</dbReference>